<protein>
    <submittedName>
        <fullName evidence="2">OLC1v1007518C1</fullName>
    </submittedName>
</protein>
<reference evidence="2" key="1">
    <citation type="submission" date="2023-03" db="EMBL/GenBank/DDBJ databases">
        <authorList>
            <person name="Julca I."/>
        </authorList>
    </citation>
    <scope>NUCLEOTIDE SEQUENCE</scope>
</reference>
<gene>
    <name evidence="2" type="ORF">OLC1_LOCUS16183</name>
</gene>
<sequence>MEGSLSVINPQKRSLRDWRDLPPELLDVIVSKVFYVFDYIQIGAVCKSWRSVALNQKPKRMSTIQQQPPLLLIENSKSQTNYKLYNVGEERFYNTPQLKVPPLSPSRRLCGSSYGWLATHKQNGSVKLINPFTGKIIKVGFGGNDFVNNNSACNFEKLILSCKPVEGDDDLFIAGLLAIVNEKKETYHCVVFKRATETSSSSSWRVAVKVDFRFKFQDIIFHKGSLYALDYSDRISAFDYYKGSYDVEILLPPYRIPPGGCYNFLVEASNGDLLVLSMGEPNCPCKKKGGGYTWIQVSKLMKDAKRGRLGFVEISELNDNDSIFFCSTFPYGFQHSSCVPGFNKNSIYFTQRCMDGLGTFHTLVFRTDDQTIRPVWEDHSWDHLWITPTLC</sequence>
<evidence type="ECO:0000259" key="1">
    <source>
        <dbReference type="Pfam" id="PF03478"/>
    </source>
</evidence>
<name>A0AAV1DJF5_OLDCO</name>
<dbReference type="InterPro" id="IPR005174">
    <property type="entry name" value="KIB1-4_b-propeller"/>
</dbReference>
<feature type="domain" description="KIB1-4 beta-propeller" evidence="1">
    <location>
        <begin position="85"/>
        <end position="358"/>
    </location>
</feature>
<proteinExistence type="predicted"/>
<dbReference type="InterPro" id="IPR050942">
    <property type="entry name" value="F-box_BR-signaling"/>
</dbReference>
<dbReference type="PANTHER" id="PTHR44259">
    <property type="entry name" value="OS07G0183000 PROTEIN-RELATED"/>
    <property type="match status" value="1"/>
</dbReference>
<dbReference type="SUPFAM" id="SSF81383">
    <property type="entry name" value="F-box domain"/>
    <property type="match status" value="1"/>
</dbReference>
<dbReference type="InterPro" id="IPR036047">
    <property type="entry name" value="F-box-like_dom_sf"/>
</dbReference>
<dbReference type="EMBL" id="OX459122">
    <property type="protein sequence ID" value="CAI9108010.1"/>
    <property type="molecule type" value="Genomic_DNA"/>
</dbReference>
<evidence type="ECO:0000313" key="2">
    <source>
        <dbReference type="EMBL" id="CAI9108010.1"/>
    </source>
</evidence>
<dbReference type="AlphaFoldDB" id="A0AAV1DJF5"/>
<keyword evidence="3" id="KW-1185">Reference proteome</keyword>
<dbReference type="Pfam" id="PF03478">
    <property type="entry name" value="Beta-prop_KIB1-4"/>
    <property type="match status" value="1"/>
</dbReference>
<dbReference type="PANTHER" id="PTHR44259:SF93">
    <property type="entry name" value="PROTEIN, PUTATIVE (DUF295)-RELATED"/>
    <property type="match status" value="1"/>
</dbReference>
<evidence type="ECO:0000313" key="3">
    <source>
        <dbReference type="Proteomes" id="UP001161247"/>
    </source>
</evidence>
<dbReference type="Proteomes" id="UP001161247">
    <property type="component" value="Chromosome 5"/>
</dbReference>
<organism evidence="2 3">
    <name type="scientific">Oldenlandia corymbosa var. corymbosa</name>
    <dbReference type="NCBI Taxonomy" id="529605"/>
    <lineage>
        <taxon>Eukaryota</taxon>
        <taxon>Viridiplantae</taxon>
        <taxon>Streptophyta</taxon>
        <taxon>Embryophyta</taxon>
        <taxon>Tracheophyta</taxon>
        <taxon>Spermatophyta</taxon>
        <taxon>Magnoliopsida</taxon>
        <taxon>eudicotyledons</taxon>
        <taxon>Gunneridae</taxon>
        <taxon>Pentapetalae</taxon>
        <taxon>asterids</taxon>
        <taxon>lamiids</taxon>
        <taxon>Gentianales</taxon>
        <taxon>Rubiaceae</taxon>
        <taxon>Rubioideae</taxon>
        <taxon>Spermacoceae</taxon>
        <taxon>Hedyotis-Oldenlandia complex</taxon>
        <taxon>Oldenlandia</taxon>
    </lineage>
</organism>
<dbReference type="Gene3D" id="1.20.1280.50">
    <property type="match status" value="1"/>
</dbReference>
<accession>A0AAV1DJF5</accession>